<name>A0A219YC26_9CAUD</name>
<dbReference type="EMBL" id="KY290955">
    <property type="protein sequence ID" value="APU01500.1"/>
    <property type="molecule type" value="Genomic_DNA"/>
</dbReference>
<dbReference type="Pfam" id="PF11091">
    <property type="entry name" value="T4_tail_cap"/>
    <property type="match status" value="2"/>
</dbReference>
<accession>A0A219YC26</accession>
<dbReference type="Proteomes" id="UP000225215">
    <property type="component" value="Segment"/>
</dbReference>
<reference evidence="1 2" key="1">
    <citation type="journal article" date="2017" name="Sci. Rep.">
        <title>Characterization and diversity of phages infecting Aeromonas salmonicida subsp. salmonicida.</title>
        <authorList>
            <person name="Vincent A.T."/>
            <person name="Paquet V.E."/>
            <person name="Bernatchez A."/>
            <person name="Tremblay D.M."/>
            <person name="Moineau S."/>
            <person name="Charette S.J."/>
        </authorList>
    </citation>
    <scope>NUCLEOTIDE SEQUENCE [LARGE SCALE GENOMIC DNA]</scope>
</reference>
<evidence type="ECO:0000313" key="1">
    <source>
        <dbReference type="EMBL" id="APU01500.1"/>
    </source>
</evidence>
<evidence type="ECO:0000313" key="2">
    <source>
        <dbReference type="Proteomes" id="UP000225215"/>
    </source>
</evidence>
<proteinExistence type="predicted"/>
<organism evidence="1 2">
    <name type="scientific">Aeromonas phage 65.2</name>
    <dbReference type="NCBI Taxonomy" id="1932896"/>
    <lineage>
        <taxon>Viruses</taxon>
        <taxon>Duplodnaviria</taxon>
        <taxon>Heunggongvirae</taxon>
        <taxon>Uroviricota</taxon>
        <taxon>Caudoviricetes</taxon>
        <taxon>Pantevenvirales</taxon>
        <taxon>Straboviridae</taxon>
        <taxon>Emmerichvirinae</taxon>
        <taxon>Ishigurovirus</taxon>
        <taxon>Ishigurovirus osborne</taxon>
    </lineage>
</organism>
<protein>
    <submittedName>
        <fullName evidence="1">Baseplate tail tube cap</fullName>
    </submittedName>
</protein>
<dbReference type="InterPro" id="IPR024389">
    <property type="entry name" value="Gp48_T4-like"/>
</dbReference>
<sequence>MKVNIVSKANTTKKSKPLYGNGGVKAEGAELILENVDMKQKGIAALQYPLTMKGSDNKHASYLVFYAVKPTTGGLSNNNINERSMNSVKGSFNEETLAVIQLYMPNMNENISHTYDSNDGGFMQDLLMNYASSGKSNDDLMDVAKNALSATATTAVQKLIVEAGGLTQRFNSQVTGNILGDRSAQMYKGTGVRQQNFMFQFRPRSMAELKEVGQIIKTFMIYSSAENRGAVSMKDLGIPTDSQLGAGAGYTSLAVPPLWFIEERVNQEGTNKIRFTPKFAMGPAGITNIRINKTPDQLYDTFASTAADSIAIDFEITVSELRPVYRDYWEQLTKGLGTPDTGEFFFGSYGSTKGDK</sequence>